<keyword evidence="2" id="KW-0472">Membrane</keyword>
<sequence>MARLFIAALLLMPLIEIAVMIKVGQIIGLLPTLALLVGAGLLGMVLIRQQGLSMVMQMRRNVAAGELPARAVADAMMIGFAAVLLLLPGFLTDIGALLLLLPPVRDFIYRSLARNMVVVTTTGPRGGPYGRGGDGRRVPGPDTIELDEDDYRRE</sequence>
<dbReference type="InterPro" id="IPR007313">
    <property type="entry name" value="FxsA"/>
</dbReference>
<dbReference type="GO" id="GO:0016020">
    <property type="term" value="C:membrane"/>
    <property type="evidence" value="ECO:0007669"/>
    <property type="project" value="InterPro"/>
</dbReference>
<keyword evidence="2" id="KW-1133">Transmembrane helix</keyword>
<feature type="transmembrane region" description="Helical" evidence="2">
    <location>
        <begin position="27"/>
        <end position="47"/>
    </location>
</feature>
<protein>
    <submittedName>
        <fullName evidence="3">Membrane protein FxsA</fullName>
    </submittedName>
</protein>
<comment type="caution">
    <text evidence="3">The sequence shown here is derived from an EMBL/GenBank/DDBJ whole genome shotgun (WGS) entry which is preliminary data.</text>
</comment>
<keyword evidence="2" id="KW-0812">Transmembrane</keyword>
<dbReference type="Pfam" id="PF04186">
    <property type="entry name" value="FxsA"/>
    <property type="match status" value="1"/>
</dbReference>
<dbReference type="PANTHER" id="PTHR35335:SF1">
    <property type="entry name" value="UPF0716 PROTEIN FXSA"/>
    <property type="match status" value="1"/>
</dbReference>
<dbReference type="PANTHER" id="PTHR35335">
    <property type="entry name" value="UPF0716 PROTEIN FXSA"/>
    <property type="match status" value="1"/>
</dbReference>
<organism evidence="3 4">
    <name type="scientific">Devosia pacifica</name>
    <dbReference type="NCBI Taxonomy" id="1335967"/>
    <lineage>
        <taxon>Bacteria</taxon>
        <taxon>Pseudomonadati</taxon>
        <taxon>Pseudomonadota</taxon>
        <taxon>Alphaproteobacteria</taxon>
        <taxon>Hyphomicrobiales</taxon>
        <taxon>Devosiaceae</taxon>
        <taxon>Devosia</taxon>
    </lineage>
</organism>
<dbReference type="Proteomes" id="UP000646579">
    <property type="component" value="Unassembled WGS sequence"/>
</dbReference>
<evidence type="ECO:0000256" key="1">
    <source>
        <dbReference type="SAM" id="MobiDB-lite"/>
    </source>
</evidence>
<keyword evidence="4" id="KW-1185">Reference proteome</keyword>
<gene>
    <name evidence="3" type="ORF">GCM10007989_18540</name>
</gene>
<proteinExistence type="predicted"/>
<reference evidence="3" key="2">
    <citation type="submission" date="2020-09" db="EMBL/GenBank/DDBJ databases">
        <authorList>
            <person name="Sun Q."/>
            <person name="Kim S."/>
        </authorList>
    </citation>
    <scope>NUCLEOTIDE SEQUENCE</scope>
    <source>
        <strain evidence="3">KCTC 32437</strain>
    </source>
</reference>
<dbReference type="NCBIfam" id="NF008528">
    <property type="entry name" value="PRK11463.1-2"/>
    <property type="match status" value="1"/>
</dbReference>
<dbReference type="RefSeq" id="WP_189425406.1">
    <property type="nucleotide sequence ID" value="NZ_BMZE01000002.1"/>
</dbReference>
<feature type="region of interest" description="Disordered" evidence="1">
    <location>
        <begin position="124"/>
        <end position="154"/>
    </location>
</feature>
<name>A0A918S3Y4_9HYPH</name>
<accession>A0A918S3Y4</accession>
<feature type="transmembrane region" description="Helical" evidence="2">
    <location>
        <begin position="67"/>
        <end position="91"/>
    </location>
</feature>
<dbReference type="EMBL" id="BMZE01000002">
    <property type="protein sequence ID" value="GHA23351.1"/>
    <property type="molecule type" value="Genomic_DNA"/>
</dbReference>
<evidence type="ECO:0000313" key="3">
    <source>
        <dbReference type="EMBL" id="GHA23351.1"/>
    </source>
</evidence>
<evidence type="ECO:0000256" key="2">
    <source>
        <dbReference type="SAM" id="Phobius"/>
    </source>
</evidence>
<dbReference type="AlphaFoldDB" id="A0A918S3Y4"/>
<feature type="compositionally biased region" description="Acidic residues" evidence="1">
    <location>
        <begin position="144"/>
        <end position="154"/>
    </location>
</feature>
<evidence type="ECO:0000313" key="4">
    <source>
        <dbReference type="Proteomes" id="UP000646579"/>
    </source>
</evidence>
<reference evidence="3" key="1">
    <citation type="journal article" date="2014" name="Int. J. Syst. Evol. Microbiol.">
        <title>Complete genome sequence of Corynebacterium casei LMG S-19264T (=DSM 44701T), isolated from a smear-ripened cheese.</title>
        <authorList>
            <consortium name="US DOE Joint Genome Institute (JGI-PGF)"/>
            <person name="Walter F."/>
            <person name="Albersmeier A."/>
            <person name="Kalinowski J."/>
            <person name="Ruckert C."/>
        </authorList>
    </citation>
    <scope>NUCLEOTIDE SEQUENCE</scope>
    <source>
        <strain evidence="3">KCTC 32437</strain>
    </source>
</reference>